<dbReference type="Proteomes" id="UP000242694">
    <property type="component" value="Unassembled WGS sequence"/>
</dbReference>
<dbReference type="SUPFAM" id="SSF141322">
    <property type="entry name" value="NfeD domain-like"/>
    <property type="match status" value="1"/>
</dbReference>
<dbReference type="Proteomes" id="UP000242470">
    <property type="component" value="Unassembled WGS sequence"/>
</dbReference>
<keyword evidence="3 5" id="KW-1133">Transmembrane helix</keyword>
<evidence type="ECO:0000256" key="1">
    <source>
        <dbReference type="ARBA" id="ARBA00004141"/>
    </source>
</evidence>
<dbReference type="Proteomes" id="UP001171687">
    <property type="component" value="Unassembled WGS sequence"/>
</dbReference>
<feature type="transmembrane region" description="Helical" evidence="5">
    <location>
        <begin position="115"/>
        <end position="136"/>
    </location>
</feature>
<organism evidence="9 11">
    <name type="scientific">Staphylococcus auricularis</name>
    <dbReference type="NCBI Taxonomy" id="29379"/>
    <lineage>
        <taxon>Bacteria</taxon>
        <taxon>Bacillati</taxon>
        <taxon>Bacillota</taxon>
        <taxon>Bacilli</taxon>
        <taxon>Bacillales</taxon>
        <taxon>Staphylococcaceae</taxon>
        <taxon>Staphylococcus</taxon>
    </lineage>
</organism>
<dbReference type="EMBL" id="JAUHQC010000006">
    <property type="protein sequence ID" value="MDN4532687.1"/>
    <property type="molecule type" value="Genomic_DNA"/>
</dbReference>
<proteinExistence type="predicted"/>
<feature type="transmembrane region" description="Helical" evidence="5">
    <location>
        <begin position="20"/>
        <end position="39"/>
    </location>
</feature>
<evidence type="ECO:0000259" key="6">
    <source>
        <dbReference type="Pfam" id="PF01957"/>
    </source>
</evidence>
<dbReference type="Gene3D" id="2.40.50.140">
    <property type="entry name" value="Nucleic acid-binding proteins"/>
    <property type="match status" value="1"/>
</dbReference>
<dbReference type="RefSeq" id="WP_103170829.1">
    <property type="nucleotide sequence ID" value="NZ_AP024589.1"/>
</dbReference>
<dbReference type="GO" id="GO:0006508">
    <property type="term" value="P:proteolysis"/>
    <property type="evidence" value="ECO:0007669"/>
    <property type="project" value="UniProtKB-KW"/>
</dbReference>
<protein>
    <submittedName>
        <fullName evidence="8">NfeD family protein</fullName>
    </submittedName>
    <submittedName>
        <fullName evidence="9">Serine protease</fullName>
    </submittedName>
</protein>
<dbReference type="Pfam" id="PF01957">
    <property type="entry name" value="NfeD"/>
    <property type="match status" value="1"/>
</dbReference>
<gene>
    <name evidence="10" type="ORF">BU607_07510</name>
    <name evidence="9" type="ORF">CD158_09335</name>
    <name evidence="8" type="ORF">QYH67_03665</name>
</gene>
<evidence type="ECO:0000256" key="2">
    <source>
        <dbReference type="ARBA" id="ARBA00022692"/>
    </source>
</evidence>
<comment type="subcellular location">
    <subcellularLocation>
        <location evidence="1">Membrane</location>
        <topology evidence="1">Multi-pass membrane protein</topology>
    </subcellularLocation>
</comment>
<keyword evidence="9" id="KW-0378">Hydrolase</keyword>
<dbReference type="GO" id="GO:0008233">
    <property type="term" value="F:peptidase activity"/>
    <property type="evidence" value="ECO:0007669"/>
    <property type="project" value="UniProtKB-KW"/>
</dbReference>
<reference evidence="10" key="3">
    <citation type="submission" date="2018-03" db="EMBL/GenBank/DDBJ databases">
        <authorList>
            <person name="Naushad S."/>
        </authorList>
    </citation>
    <scope>NUCLEOTIDE SEQUENCE</scope>
    <source>
        <strain evidence="10">SNUC 993</strain>
    </source>
</reference>
<reference evidence="10 12" key="1">
    <citation type="journal article" date="2016" name="Front. Microbiol.">
        <title>Comprehensive Phylogenetic Analysis of Bovine Non-aureus Staphylococci Species Based on Whole-Genome Sequencing.</title>
        <authorList>
            <person name="Naushad S."/>
            <person name="Barkema H.W."/>
            <person name="Luby C."/>
            <person name="Condas L.A."/>
            <person name="Nobrega D.B."/>
            <person name="Carson D.A."/>
            <person name="De Buck J."/>
        </authorList>
    </citation>
    <scope>NUCLEOTIDE SEQUENCE [LARGE SCALE GENOMIC DNA]</scope>
    <source>
        <strain evidence="10 12">SNUC 993</strain>
    </source>
</reference>
<name>A0AAP8TSK9_9STAP</name>
<evidence type="ECO:0000256" key="3">
    <source>
        <dbReference type="ARBA" id="ARBA00022989"/>
    </source>
</evidence>
<dbReference type="InterPro" id="IPR052165">
    <property type="entry name" value="Membrane_assoc_protease"/>
</dbReference>
<dbReference type="InterPro" id="IPR056739">
    <property type="entry name" value="NfeD_membrane"/>
</dbReference>
<dbReference type="InterPro" id="IPR002810">
    <property type="entry name" value="NfeD-like_C"/>
</dbReference>
<dbReference type="GO" id="GO:0005886">
    <property type="term" value="C:plasma membrane"/>
    <property type="evidence" value="ECO:0007669"/>
    <property type="project" value="TreeGrafter"/>
</dbReference>
<feature type="transmembrane region" description="Helical" evidence="5">
    <location>
        <begin position="72"/>
        <end position="103"/>
    </location>
</feature>
<keyword evidence="4 5" id="KW-0472">Membrane</keyword>
<dbReference type="Pfam" id="PF24961">
    <property type="entry name" value="NfeD_membrane"/>
    <property type="match status" value="1"/>
</dbReference>
<dbReference type="PANTHER" id="PTHR33507:SF3">
    <property type="entry name" value="INNER MEMBRANE PROTEIN YBBJ"/>
    <property type="match status" value="1"/>
</dbReference>
<keyword evidence="9" id="KW-0645">Protease</keyword>
<keyword evidence="12" id="KW-1185">Reference proteome</keyword>
<evidence type="ECO:0000313" key="12">
    <source>
        <dbReference type="Proteomes" id="UP000242694"/>
    </source>
</evidence>
<evidence type="ECO:0000313" key="9">
    <source>
        <dbReference type="EMBL" id="PNZ66200.1"/>
    </source>
</evidence>
<evidence type="ECO:0000313" key="11">
    <source>
        <dbReference type="Proteomes" id="UP000242470"/>
    </source>
</evidence>
<dbReference type="EMBL" id="PZDI01000034">
    <property type="protein sequence ID" value="PTH17459.1"/>
    <property type="molecule type" value="Genomic_DNA"/>
</dbReference>
<comment type="caution">
    <text evidence="9">The sequence shown here is derived from an EMBL/GenBank/DDBJ whole genome shotgun (WGS) entry which is preliminary data.</text>
</comment>
<evidence type="ECO:0000256" key="5">
    <source>
        <dbReference type="SAM" id="Phobius"/>
    </source>
</evidence>
<dbReference type="InterPro" id="IPR012340">
    <property type="entry name" value="NA-bd_OB-fold"/>
</dbReference>
<evidence type="ECO:0000313" key="8">
    <source>
        <dbReference type="EMBL" id="MDN4532687.1"/>
    </source>
</evidence>
<evidence type="ECO:0000256" key="4">
    <source>
        <dbReference type="ARBA" id="ARBA00023136"/>
    </source>
</evidence>
<dbReference type="PANTHER" id="PTHR33507">
    <property type="entry name" value="INNER MEMBRANE PROTEIN YBBJ"/>
    <property type="match status" value="1"/>
</dbReference>
<feature type="domain" description="NfeD integral membrane" evidence="7">
    <location>
        <begin position="25"/>
        <end position="138"/>
    </location>
</feature>
<evidence type="ECO:0000259" key="7">
    <source>
        <dbReference type="Pfam" id="PF24961"/>
    </source>
</evidence>
<reference evidence="8" key="4">
    <citation type="submission" date="2023-07" db="EMBL/GenBank/DDBJ databases">
        <title>Evaluation of the beneficial properties of pineapple isolates.</title>
        <authorList>
            <person name="Adefiranye O."/>
        </authorList>
    </citation>
    <scope>NUCLEOTIDE SEQUENCE</scope>
    <source>
        <strain evidence="8">PAPLE_T1</strain>
    </source>
</reference>
<feature type="domain" description="NfeD-like C-terminal" evidence="6">
    <location>
        <begin position="169"/>
        <end position="223"/>
    </location>
</feature>
<dbReference type="AlphaFoldDB" id="A0AAP8TSK9"/>
<accession>A0AAP8TSK9</accession>
<keyword evidence="2 5" id="KW-0812">Transmembrane</keyword>
<feature type="transmembrane region" description="Helical" evidence="5">
    <location>
        <begin position="46"/>
        <end position="66"/>
    </location>
</feature>
<evidence type="ECO:0000313" key="10">
    <source>
        <dbReference type="EMBL" id="PTH17459.1"/>
    </source>
</evidence>
<sequence length="226" mass="25055">MLLLNFADGIEWYQRIADFIVNPIVSLVFTIIIFLGFLYQLYSRRINMAGIVAALLLLIFFLGFLIKGEVNLVSVILFVIGVIFIIIELFVVGAVMGIIGMGLVVLSIMMLGDSLLVMIVNVVIALILAIIEWVILVKIFNRSIPFLDKVILKDSTNAEAGYTSHDNRSDLVNKTAKTLTDLRPAGIISIDGERIDAVSDGEFILRNKTVTVLQVEGTRVVVREKE</sequence>
<dbReference type="GeneID" id="64982128"/>
<reference evidence="9 11" key="2">
    <citation type="submission" date="2017-08" db="EMBL/GenBank/DDBJ databases">
        <title>Draft genome sequences of 64 type strains of genus Staph aureus.</title>
        <authorList>
            <person name="Cole K."/>
            <person name="Golubchik T."/>
            <person name="Russell J."/>
            <person name="Foster D."/>
            <person name="Llewelyn M."/>
            <person name="Wilson D."/>
            <person name="Crook D."/>
            <person name="Paul J."/>
        </authorList>
    </citation>
    <scope>NUCLEOTIDE SEQUENCE [LARGE SCALE GENOMIC DNA]</scope>
    <source>
        <strain evidence="9 11">NCTC 12101</strain>
    </source>
</reference>
<dbReference type="EMBL" id="PPQW01000072">
    <property type="protein sequence ID" value="PNZ66200.1"/>
    <property type="molecule type" value="Genomic_DNA"/>
</dbReference>